<reference evidence="3 4" key="1">
    <citation type="journal article" date="2019" name="ISME J.">
        <title>Insights into ecological role of a new deltaproteobacterial order Candidatus Acidulodesulfobacterales by metagenomics and metatranscriptomics.</title>
        <authorList>
            <person name="Tan S."/>
            <person name="Liu J."/>
            <person name="Fang Y."/>
            <person name="Hedlund B.P."/>
            <person name="Lian Z.H."/>
            <person name="Huang L.Y."/>
            <person name="Li J.T."/>
            <person name="Huang L.N."/>
            <person name="Li W.J."/>
            <person name="Jiang H.C."/>
            <person name="Dong H.L."/>
            <person name="Shu W.S."/>
        </authorList>
    </citation>
    <scope>NUCLEOTIDE SEQUENCE [LARGE SCALE GENOMIC DNA]</scope>
    <source>
        <strain evidence="3">AP1</strain>
    </source>
</reference>
<dbReference type="Gene3D" id="3.40.50.2000">
    <property type="entry name" value="Glycogen Phosphorylase B"/>
    <property type="match status" value="2"/>
</dbReference>
<accession>A0A519BPY6</accession>
<evidence type="ECO:0000313" key="3">
    <source>
        <dbReference type="EMBL" id="RZD19332.1"/>
    </source>
</evidence>
<dbReference type="GO" id="GO:0016757">
    <property type="term" value="F:glycosyltransferase activity"/>
    <property type="evidence" value="ECO:0007669"/>
    <property type="project" value="InterPro"/>
</dbReference>
<organism evidence="3 4">
    <name type="scientific">Candidatus Acididesulfobacter diazotrophicus</name>
    <dbReference type="NCBI Taxonomy" id="2597226"/>
    <lineage>
        <taxon>Bacteria</taxon>
        <taxon>Deltaproteobacteria</taxon>
        <taxon>Candidatus Acidulodesulfobacterales</taxon>
        <taxon>Candidatus Acididesulfobacter</taxon>
    </lineage>
</organism>
<dbReference type="GO" id="GO:0009103">
    <property type="term" value="P:lipopolysaccharide biosynthetic process"/>
    <property type="evidence" value="ECO:0007669"/>
    <property type="project" value="TreeGrafter"/>
</dbReference>
<evidence type="ECO:0000256" key="1">
    <source>
        <dbReference type="ARBA" id="ARBA00022679"/>
    </source>
</evidence>
<sequence>MKTLKSDNKPYKIFIDARLMFYAGIGRYQREFILNVLKNNTNNENNKINAKNEINLKFYLLGDKNKINQFISSNDLPEDKFIVINNTSKKYSFKEQFSLFFILLYYRKKIDLFFFPHYNISIFYIPKNSIVTVHDLTFYKFYNYTDTGKFKTAVGKFVLKRVLKKTKKAITVSNYVKNDIINMFSNIGGLNLQNKIKVIYPGYSLFFSSHADKNITYAIKEINGAEDTGNAEYKYKSYKKKFNFDNKLPDRLKQNISFPYILYLGNRKKHKNILNLIKAFKLIKDIPQNHKNNQFDINNKVNNANDNKDSYKNTPIGNAYELCENFQNLKLVLIGSRFKKYDFIDEFIKKENIGDIIQLSNISDEEAKIYYENAKAFTFISISEGFGFAPLEAAVCGAPLILANAGALPEVFKDAALFVDPFNIEDIADSIKKVLTDENLRNDLKKKSLALANKYSYKKMASEMLDYFICY</sequence>
<dbReference type="AlphaFoldDB" id="A0A519BPY6"/>
<dbReference type="InterPro" id="IPR001296">
    <property type="entry name" value="Glyco_trans_1"/>
</dbReference>
<dbReference type="CDD" id="cd03809">
    <property type="entry name" value="GT4_MtfB-like"/>
    <property type="match status" value="1"/>
</dbReference>
<dbReference type="PANTHER" id="PTHR46401">
    <property type="entry name" value="GLYCOSYLTRANSFERASE WBBK-RELATED"/>
    <property type="match status" value="1"/>
</dbReference>
<dbReference type="Proteomes" id="UP000319296">
    <property type="component" value="Unassembled WGS sequence"/>
</dbReference>
<dbReference type="EMBL" id="SGBB01000001">
    <property type="protein sequence ID" value="RZD19332.1"/>
    <property type="molecule type" value="Genomic_DNA"/>
</dbReference>
<dbReference type="PANTHER" id="PTHR46401:SF2">
    <property type="entry name" value="GLYCOSYLTRANSFERASE WBBK-RELATED"/>
    <property type="match status" value="1"/>
</dbReference>
<gene>
    <name evidence="3" type="ORF">EVG15_00125</name>
</gene>
<evidence type="ECO:0000313" key="4">
    <source>
        <dbReference type="Proteomes" id="UP000319296"/>
    </source>
</evidence>
<name>A0A519BPY6_9DELT</name>
<dbReference type="SUPFAM" id="SSF53756">
    <property type="entry name" value="UDP-Glycosyltransferase/glycogen phosphorylase"/>
    <property type="match status" value="2"/>
</dbReference>
<evidence type="ECO:0000259" key="2">
    <source>
        <dbReference type="Pfam" id="PF00534"/>
    </source>
</evidence>
<dbReference type="Pfam" id="PF00534">
    <property type="entry name" value="Glycos_transf_1"/>
    <property type="match status" value="1"/>
</dbReference>
<protein>
    <submittedName>
        <fullName evidence="3">Glycosyltransferase family 1 protein</fullName>
    </submittedName>
</protein>
<keyword evidence="1 3" id="KW-0808">Transferase</keyword>
<comment type="caution">
    <text evidence="3">The sequence shown here is derived from an EMBL/GenBank/DDBJ whole genome shotgun (WGS) entry which is preliminary data.</text>
</comment>
<feature type="domain" description="Glycosyl transferase family 1" evidence="2">
    <location>
        <begin position="321"/>
        <end position="447"/>
    </location>
</feature>
<proteinExistence type="predicted"/>